<organism evidence="2 3">
    <name type="scientific">Portunus trituberculatus</name>
    <name type="common">Swimming crab</name>
    <name type="synonym">Neptunus trituberculatus</name>
    <dbReference type="NCBI Taxonomy" id="210409"/>
    <lineage>
        <taxon>Eukaryota</taxon>
        <taxon>Metazoa</taxon>
        <taxon>Ecdysozoa</taxon>
        <taxon>Arthropoda</taxon>
        <taxon>Crustacea</taxon>
        <taxon>Multicrustacea</taxon>
        <taxon>Malacostraca</taxon>
        <taxon>Eumalacostraca</taxon>
        <taxon>Eucarida</taxon>
        <taxon>Decapoda</taxon>
        <taxon>Pleocyemata</taxon>
        <taxon>Brachyura</taxon>
        <taxon>Eubrachyura</taxon>
        <taxon>Portunoidea</taxon>
        <taxon>Portunidae</taxon>
        <taxon>Portuninae</taxon>
        <taxon>Portunus</taxon>
    </lineage>
</organism>
<evidence type="ECO:0000256" key="1">
    <source>
        <dbReference type="SAM" id="MobiDB-lite"/>
    </source>
</evidence>
<accession>A0A5B7JP32</accession>
<sequence>MQEDGMAIESGDCNRTTFTPHAAYWSHVSRLSQLYIEPPLPQSIIPRSASRHHYAPPPRVKPSTGNKND</sequence>
<dbReference type="AlphaFoldDB" id="A0A5B7JP32"/>
<protein>
    <submittedName>
        <fullName evidence="2">Uncharacterized protein</fullName>
    </submittedName>
</protein>
<dbReference type="EMBL" id="VSRR010111637">
    <property type="protein sequence ID" value="MPC97832.1"/>
    <property type="molecule type" value="Genomic_DNA"/>
</dbReference>
<keyword evidence="3" id="KW-1185">Reference proteome</keyword>
<gene>
    <name evidence="2" type="ORF">E2C01_093167</name>
</gene>
<name>A0A5B7JP32_PORTR</name>
<evidence type="ECO:0000313" key="3">
    <source>
        <dbReference type="Proteomes" id="UP000324222"/>
    </source>
</evidence>
<proteinExistence type="predicted"/>
<dbReference type="Proteomes" id="UP000324222">
    <property type="component" value="Unassembled WGS sequence"/>
</dbReference>
<comment type="caution">
    <text evidence="2">The sequence shown here is derived from an EMBL/GenBank/DDBJ whole genome shotgun (WGS) entry which is preliminary data.</text>
</comment>
<evidence type="ECO:0000313" key="2">
    <source>
        <dbReference type="EMBL" id="MPC97832.1"/>
    </source>
</evidence>
<feature type="region of interest" description="Disordered" evidence="1">
    <location>
        <begin position="46"/>
        <end position="69"/>
    </location>
</feature>
<reference evidence="2 3" key="1">
    <citation type="submission" date="2019-05" db="EMBL/GenBank/DDBJ databases">
        <title>Another draft genome of Portunus trituberculatus and its Hox gene families provides insights of decapod evolution.</title>
        <authorList>
            <person name="Jeong J.-H."/>
            <person name="Song I."/>
            <person name="Kim S."/>
            <person name="Choi T."/>
            <person name="Kim D."/>
            <person name="Ryu S."/>
            <person name="Kim W."/>
        </authorList>
    </citation>
    <scope>NUCLEOTIDE SEQUENCE [LARGE SCALE GENOMIC DNA]</scope>
    <source>
        <tissue evidence="2">Muscle</tissue>
    </source>
</reference>